<evidence type="ECO:0000256" key="6">
    <source>
        <dbReference type="ARBA" id="ARBA00022723"/>
    </source>
</evidence>
<feature type="domain" description="RING-type" evidence="16">
    <location>
        <begin position="225"/>
        <end position="270"/>
    </location>
</feature>
<evidence type="ECO:0000256" key="7">
    <source>
        <dbReference type="ARBA" id="ARBA00022771"/>
    </source>
</evidence>
<evidence type="ECO:0000256" key="3">
    <source>
        <dbReference type="ARBA" id="ARBA00012483"/>
    </source>
</evidence>
<dbReference type="GO" id="GO:0097271">
    <property type="term" value="P:protein localization to bud neck"/>
    <property type="evidence" value="ECO:0007669"/>
    <property type="project" value="UniProtKB-ARBA"/>
</dbReference>
<evidence type="ECO:0000256" key="4">
    <source>
        <dbReference type="ARBA" id="ARBA00022490"/>
    </source>
</evidence>
<dbReference type="FunFam" id="2.60.200.20:FF:000030">
    <property type="entry name" value="FHA domain-containing protein"/>
    <property type="match status" value="1"/>
</dbReference>
<evidence type="ECO:0000256" key="8">
    <source>
        <dbReference type="ARBA" id="ARBA00022786"/>
    </source>
</evidence>
<evidence type="ECO:0000256" key="13">
    <source>
        <dbReference type="PROSITE-ProRule" id="PRU00175"/>
    </source>
</evidence>
<protein>
    <recommendedName>
        <fullName evidence="3">RING-type E3 ubiquitin transferase</fullName>
        <ecNumber evidence="3">2.3.2.27</ecNumber>
    </recommendedName>
    <alternativeName>
        <fullName evidence="12">Checkpoint forkhead associated with RING domains-containing protein 1</fullName>
    </alternativeName>
</protein>
<dbReference type="GO" id="GO:0005829">
    <property type="term" value="C:cytosol"/>
    <property type="evidence" value="ECO:0007669"/>
    <property type="project" value="TreeGrafter"/>
</dbReference>
<comment type="catalytic activity">
    <reaction evidence="1">
        <text>S-ubiquitinyl-[E2 ubiquitin-conjugating enzyme]-L-cysteine + [acceptor protein]-L-lysine = [E2 ubiquitin-conjugating enzyme]-L-cysteine + N(6)-ubiquitinyl-[acceptor protein]-L-lysine.</text>
        <dbReference type="EC" id="2.3.2.27"/>
    </reaction>
</comment>
<dbReference type="InterPro" id="IPR000253">
    <property type="entry name" value="FHA_dom"/>
</dbReference>
<feature type="region of interest" description="Disordered" evidence="14">
    <location>
        <begin position="282"/>
        <end position="422"/>
    </location>
</feature>
<evidence type="ECO:0000256" key="1">
    <source>
        <dbReference type="ARBA" id="ARBA00000900"/>
    </source>
</evidence>
<dbReference type="GO" id="GO:0031578">
    <property type="term" value="P:mitotic spindle orientation checkpoint signaling"/>
    <property type="evidence" value="ECO:0007669"/>
    <property type="project" value="UniProtKB-ARBA"/>
</dbReference>
<dbReference type="GO" id="GO:0090337">
    <property type="term" value="P:regulation of formin-nucleated actin cable assembly"/>
    <property type="evidence" value="ECO:0007669"/>
    <property type="project" value="UniProtKB-ARBA"/>
</dbReference>
<evidence type="ECO:0000256" key="10">
    <source>
        <dbReference type="ARBA" id="ARBA00023306"/>
    </source>
</evidence>
<dbReference type="PANTHER" id="PTHR15067">
    <property type="entry name" value="E3 UBIQUITIN-PROTEIN LIGASE RNF8"/>
    <property type="match status" value="1"/>
</dbReference>
<gene>
    <name evidence="17" type="ORF">EV356DRAFT_439687</name>
</gene>
<comment type="similarity">
    <text evidence="11">Belongs to the DMA1 family.</text>
</comment>
<dbReference type="GO" id="GO:0006511">
    <property type="term" value="P:ubiquitin-dependent protein catabolic process"/>
    <property type="evidence" value="ECO:0007669"/>
    <property type="project" value="TreeGrafter"/>
</dbReference>
<dbReference type="GO" id="GO:0061630">
    <property type="term" value="F:ubiquitin protein ligase activity"/>
    <property type="evidence" value="ECO:0007669"/>
    <property type="project" value="UniProtKB-EC"/>
</dbReference>
<dbReference type="EMBL" id="ML991774">
    <property type="protein sequence ID" value="KAF2238992.1"/>
    <property type="molecule type" value="Genomic_DNA"/>
</dbReference>
<dbReference type="GO" id="GO:0051865">
    <property type="term" value="P:protein autoubiquitination"/>
    <property type="evidence" value="ECO:0007669"/>
    <property type="project" value="UniProtKB-ARBA"/>
</dbReference>
<dbReference type="EC" id="2.3.2.27" evidence="3"/>
<dbReference type="SUPFAM" id="SSF49879">
    <property type="entry name" value="SMAD/FHA domain"/>
    <property type="match status" value="1"/>
</dbReference>
<evidence type="ECO:0000313" key="18">
    <source>
        <dbReference type="Proteomes" id="UP000800092"/>
    </source>
</evidence>
<dbReference type="InterPro" id="IPR001841">
    <property type="entry name" value="Znf_RING"/>
</dbReference>
<dbReference type="Gene3D" id="3.30.40.10">
    <property type="entry name" value="Zinc/RING finger domain, C3HC4 (zinc finger)"/>
    <property type="match status" value="1"/>
</dbReference>
<dbReference type="InterPro" id="IPR013083">
    <property type="entry name" value="Znf_RING/FYVE/PHD"/>
</dbReference>
<dbReference type="PROSITE" id="PS50089">
    <property type="entry name" value="ZF_RING_2"/>
    <property type="match status" value="1"/>
</dbReference>
<feature type="compositionally biased region" description="Polar residues" evidence="14">
    <location>
        <begin position="1"/>
        <end position="11"/>
    </location>
</feature>
<dbReference type="AlphaFoldDB" id="A0A6A6HMA6"/>
<dbReference type="GO" id="GO:0000132">
    <property type="term" value="P:establishment of mitotic spindle orientation"/>
    <property type="evidence" value="ECO:0007669"/>
    <property type="project" value="UniProtKB-ARBA"/>
</dbReference>
<dbReference type="GO" id="GO:0000151">
    <property type="term" value="C:ubiquitin ligase complex"/>
    <property type="evidence" value="ECO:0007669"/>
    <property type="project" value="TreeGrafter"/>
</dbReference>
<reference evidence="17" key="1">
    <citation type="journal article" date="2020" name="Stud. Mycol.">
        <title>101 Dothideomycetes genomes: a test case for predicting lifestyles and emergence of pathogens.</title>
        <authorList>
            <person name="Haridas S."/>
            <person name="Albert R."/>
            <person name="Binder M."/>
            <person name="Bloem J."/>
            <person name="Labutti K."/>
            <person name="Salamov A."/>
            <person name="Andreopoulos B."/>
            <person name="Baker S."/>
            <person name="Barry K."/>
            <person name="Bills G."/>
            <person name="Bluhm B."/>
            <person name="Cannon C."/>
            <person name="Castanera R."/>
            <person name="Culley D."/>
            <person name="Daum C."/>
            <person name="Ezra D."/>
            <person name="Gonzalez J."/>
            <person name="Henrissat B."/>
            <person name="Kuo A."/>
            <person name="Liang C."/>
            <person name="Lipzen A."/>
            <person name="Lutzoni F."/>
            <person name="Magnuson J."/>
            <person name="Mondo S."/>
            <person name="Nolan M."/>
            <person name="Ohm R."/>
            <person name="Pangilinan J."/>
            <person name="Park H.-J."/>
            <person name="Ramirez L."/>
            <person name="Alfaro M."/>
            <person name="Sun H."/>
            <person name="Tritt A."/>
            <person name="Yoshinaga Y."/>
            <person name="Zwiers L.-H."/>
            <person name="Turgeon B."/>
            <person name="Goodwin S."/>
            <person name="Spatafora J."/>
            <person name="Crous P."/>
            <person name="Grigoriev I."/>
        </authorList>
    </citation>
    <scope>NUCLEOTIDE SEQUENCE</scope>
    <source>
        <strain evidence="17">Tuck. ex Michener</strain>
    </source>
</reference>
<dbReference type="SMART" id="SM00240">
    <property type="entry name" value="FHA"/>
    <property type="match status" value="1"/>
</dbReference>
<dbReference type="PROSITE" id="PS50006">
    <property type="entry name" value="FHA_DOMAIN"/>
    <property type="match status" value="1"/>
</dbReference>
<evidence type="ECO:0000256" key="14">
    <source>
        <dbReference type="SAM" id="MobiDB-lite"/>
    </source>
</evidence>
<keyword evidence="9" id="KW-0862">Zinc</keyword>
<feature type="compositionally biased region" description="Polar residues" evidence="14">
    <location>
        <begin position="374"/>
        <end position="396"/>
    </location>
</feature>
<dbReference type="InterPro" id="IPR008984">
    <property type="entry name" value="SMAD_FHA_dom_sf"/>
</dbReference>
<dbReference type="GO" id="GO:0008270">
    <property type="term" value="F:zinc ion binding"/>
    <property type="evidence" value="ECO:0007669"/>
    <property type="project" value="UniProtKB-KW"/>
</dbReference>
<feature type="compositionally biased region" description="Low complexity" evidence="14">
    <location>
        <begin position="350"/>
        <end position="361"/>
    </location>
</feature>
<evidence type="ECO:0000256" key="9">
    <source>
        <dbReference type="ARBA" id="ARBA00022833"/>
    </source>
</evidence>
<feature type="region of interest" description="Disordered" evidence="14">
    <location>
        <begin position="1"/>
        <end position="42"/>
    </location>
</feature>
<dbReference type="FunFam" id="3.30.40.10:FF:000426">
    <property type="entry name" value="DMA1p Ubiquitin-protein ligase (E3)"/>
    <property type="match status" value="1"/>
</dbReference>
<keyword evidence="18" id="KW-1185">Reference proteome</keyword>
<evidence type="ECO:0000259" key="15">
    <source>
        <dbReference type="PROSITE" id="PS50006"/>
    </source>
</evidence>
<dbReference type="Pfam" id="PF00498">
    <property type="entry name" value="FHA"/>
    <property type="match status" value="1"/>
</dbReference>
<feature type="compositionally biased region" description="Acidic residues" evidence="14">
    <location>
        <begin position="282"/>
        <end position="294"/>
    </location>
</feature>
<dbReference type="GO" id="GO:0032153">
    <property type="term" value="C:cell division site"/>
    <property type="evidence" value="ECO:0007669"/>
    <property type="project" value="TreeGrafter"/>
</dbReference>
<keyword evidence="8" id="KW-0833">Ubl conjugation pathway</keyword>
<organism evidence="17 18">
    <name type="scientific">Viridothelium virens</name>
    <name type="common">Speckled blister lichen</name>
    <name type="synonym">Trypethelium virens</name>
    <dbReference type="NCBI Taxonomy" id="1048519"/>
    <lineage>
        <taxon>Eukaryota</taxon>
        <taxon>Fungi</taxon>
        <taxon>Dikarya</taxon>
        <taxon>Ascomycota</taxon>
        <taxon>Pezizomycotina</taxon>
        <taxon>Dothideomycetes</taxon>
        <taxon>Dothideomycetes incertae sedis</taxon>
        <taxon>Trypetheliales</taxon>
        <taxon>Trypetheliaceae</taxon>
        <taxon>Viridothelium</taxon>
    </lineage>
</organism>
<comment type="subcellular location">
    <subcellularLocation>
        <location evidence="2">Cytoplasm</location>
    </subcellularLocation>
</comment>
<keyword evidence="4" id="KW-0963">Cytoplasm</keyword>
<evidence type="ECO:0000259" key="16">
    <source>
        <dbReference type="PROSITE" id="PS50089"/>
    </source>
</evidence>
<keyword evidence="7 13" id="KW-0863">Zinc-finger</keyword>
<evidence type="ECO:0000313" key="17">
    <source>
        <dbReference type="EMBL" id="KAF2238992.1"/>
    </source>
</evidence>
<keyword evidence="5" id="KW-0808">Transferase</keyword>
<evidence type="ECO:0000256" key="11">
    <source>
        <dbReference type="ARBA" id="ARBA00061209"/>
    </source>
</evidence>
<proteinExistence type="inferred from homology"/>
<dbReference type="SMART" id="SM00184">
    <property type="entry name" value="RING"/>
    <property type="match status" value="1"/>
</dbReference>
<feature type="domain" description="FHA" evidence="15">
    <location>
        <begin position="80"/>
        <end position="143"/>
    </location>
</feature>
<name>A0A6A6HMA6_VIRVR</name>
<dbReference type="GO" id="GO:0000921">
    <property type="term" value="P:septin ring assembly"/>
    <property type="evidence" value="ECO:0007669"/>
    <property type="project" value="UniProtKB-ARBA"/>
</dbReference>
<evidence type="ECO:0000256" key="2">
    <source>
        <dbReference type="ARBA" id="ARBA00004496"/>
    </source>
</evidence>
<dbReference type="Proteomes" id="UP000800092">
    <property type="component" value="Unassembled WGS sequence"/>
</dbReference>
<dbReference type="Pfam" id="PF17123">
    <property type="entry name" value="zf-RING_11"/>
    <property type="match status" value="1"/>
</dbReference>
<sequence>MTRNGSSSAAESVSRPVPAPHAPVDTRARGESAPVLGPNGPQVEQMPLIRFIPFQESRSSRPSLNFSTVSRTLPSSWSVIRVGRYSERDNNPEIPENVPSAAPVGFKSKVVSRRHCEFWCQNGQWYIKDVKSSSGTFLNHIRLSQPGVESKPYQVSDGDIVQLGIDFRGGEEMIFRCVKIRIECNRGWQKGLNSFNKSTHKRIRNLAKSTSQGEGDAASTHTSECAICLMSISPCQSLFVAPCSHVWHYKCVRPMLNDQAYPHFQCPNCRAMADLEADVDDPLSDFEEEWEEAPAETQEKEAVTGAMSSVAEHPIIHANGDTDEDGTSGVEGDDHTALPSQLENPSPRFDNNPTDPDSDSSLRVPRATPVPIGGSSSISAGLNGQLSPPGSATQFALTRAETAASDGPMTPRNDAGPFILDGSAGRAERQTGIGNLESVVQEQ</sequence>
<keyword evidence="10" id="KW-0131">Cell cycle</keyword>
<evidence type="ECO:0000256" key="12">
    <source>
        <dbReference type="ARBA" id="ARBA00080465"/>
    </source>
</evidence>
<dbReference type="SUPFAM" id="SSF57850">
    <property type="entry name" value="RING/U-box"/>
    <property type="match status" value="1"/>
</dbReference>
<evidence type="ECO:0000256" key="5">
    <source>
        <dbReference type="ARBA" id="ARBA00022679"/>
    </source>
</evidence>
<accession>A0A6A6HMA6</accession>
<dbReference type="OrthoDB" id="687730at2759"/>
<dbReference type="Gene3D" id="2.60.200.20">
    <property type="match status" value="1"/>
</dbReference>
<dbReference type="PANTHER" id="PTHR15067:SF7">
    <property type="entry name" value="E3 UBIQUITIN-PROTEIN LIGASE DMA1-RELATED"/>
    <property type="match status" value="1"/>
</dbReference>
<keyword evidence="6" id="KW-0479">Metal-binding</keyword>